<dbReference type="SUPFAM" id="SSF50729">
    <property type="entry name" value="PH domain-like"/>
    <property type="match status" value="1"/>
</dbReference>
<feature type="region of interest" description="Disordered" evidence="1">
    <location>
        <begin position="17"/>
        <end position="187"/>
    </location>
</feature>
<dbReference type="InterPro" id="IPR011993">
    <property type="entry name" value="PH-like_dom_sf"/>
</dbReference>
<dbReference type="Gene3D" id="2.30.29.30">
    <property type="entry name" value="Pleckstrin-homology domain (PH domain)/Phosphotyrosine-binding domain (PTB)"/>
    <property type="match status" value="1"/>
</dbReference>
<comment type="caution">
    <text evidence="2">The sequence shown here is derived from an EMBL/GenBank/DDBJ whole genome shotgun (WGS) entry which is preliminary data.</text>
</comment>
<name>A0A9W7XHM4_9FUNG</name>
<feature type="compositionally biased region" description="Low complexity" evidence="1">
    <location>
        <begin position="35"/>
        <end position="64"/>
    </location>
</feature>
<protein>
    <recommendedName>
        <fullName evidence="4">PH domain-containing protein</fullName>
    </recommendedName>
</protein>
<evidence type="ECO:0008006" key="4">
    <source>
        <dbReference type="Google" id="ProtNLM"/>
    </source>
</evidence>
<evidence type="ECO:0000256" key="1">
    <source>
        <dbReference type="SAM" id="MobiDB-lite"/>
    </source>
</evidence>
<feature type="compositionally biased region" description="Low complexity" evidence="1">
    <location>
        <begin position="130"/>
        <end position="141"/>
    </location>
</feature>
<feature type="compositionally biased region" description="Polar residues" evidence="1">
    <location>
        <begin position="24"/>
        <end position="34"/>
    </location>
</feature>
<sequence>MPVLKRFRALFTKVAGSLGRPDSAQPSKVRSTLWHQRSNAHSQSQSSSRASSPSTSSLVGSTVSEPAIPSAIPEATQISVDGVTEVNSREEASEQYGSSEGEVPEDYDHDQNQERSPNPKNADISSAPENNASRPRSNSSATADGKAAAQIIQTTSVDTPPTPKSFSDLSRLPSSGSACEDDEFSDNTPLSRLSVTASEHAISDTCPLTQKNKSDNGLPYPQVSSTYMDHLTMPVSPISPAVRATTSSSQNSQGSGVFSTNLISSETSVSVHSAPVNQRYSVGRQIERPFTSISSSIRKSRASMASTLASPPIPPEVARMLEKITENRKTTAELAESSGIMGPKYFECLRGYTSIQEPSNSYWKRRYFVVANQTLFLYTNECSRTPNDHWLLKSAVRAPRRADDDVLMPHAVAVDFGSGEHFLFFDSAAIRQSFEDEVARATGLNTAAST</sequence>
<accession>A0A9W7XHM4</accession>
<keyword evidence="3" id="KW-1185">Reference proteome</keyword>
<dbReference type="Proteomes" id="UP001145021">
    <property type="component" value="Unassembled WGS sequence"/>
</dbReference>
<feature type="compositionally biased region" description="Polar residues" evidence="1">
    <location>
        <begin position="114"/>
        <end position="129"/>
    </location>
</feature>
<proteinExistence type="predicted"/>
<dbReference type="AlphaFoldDB" id="A0A9W7XHM4"/>
<dbReference type="CDD" id="cd00821">
    <property type="entry name" value="PH"/>
    <property type="match status" value="1"/>
</dbReference>
<evidence type="ECO:0000313" key="3">
    <source>
        <dbReference type="Proteomes" id="UP001145021"/>
    </source>
</evidence>
<evidence type="ECO:0000313" key="2">
    <source>
        <dbReference type="EMBL" id="KAJ1643070.1"/>
    </source>
</evidence>
<organism evidence="2 3">
    <name type="scientific">Coemansia asiatica</name>
    <dbReference type="NCBI Taxonomy" id="1052880"/>
    <lineage>
        <taxon>Eukaryota</taxon>
        <taxon>Fungi</taxon>
        <taxon>Fungi incertae sedis</taxon>
        <taxon>Zoopagomycota</taxon>
        <taxon>Kickxellomycotina</taxon>
        <taxon>Kickxellomycetes</taxon>
        <taxon>Kickxellales</taxon>
        <taxon>Kickxellaceae</taxon>
        <taxon>Coemansia</taxon>
    </lineage>
</organism>
<dbReference type="EMBL" id="JANBOH010000300">
    <property type="protein sequence ID" value="KAJ1643070.1"/>
    <property type="molecule type" value="Genomic_DNA"/>
</dbReference>
<reference evidence="2" key="1">
    <citation type="submission" date="2022-07" db="EMBL/GenBank/DDBJ databases">
        <title>Phylogenomic reconstructions and comparative analyses of Kickxellomycotina fungi.</title>
        <authorList>
            <person name="Reynolds N.K."/>
            <person name="Stajich J.E."/>
            <person name="Barry K."/>
            <person name="Grigoriev I.V."/>
            <person name="Crous P."/>
            <person name="Smith M.E."/>
        </authorList>
    </citation>
    <scope>NUCLEOTIDE SEQUENCE</scope>
    <source>
        <strain evidence="2">NBRC 105413</strain>
    </source>
</reference>
<feature type="compositionally biased region" description="Polar residues" evidence="1">
    <location>
        <begin position="151"/>
        <end position="177"/>
    </location>
</feature>
<gene>
    <name evidence="2" type="ORF">LPJ64_005127</name>
</gene>